<keyword evidence="3" id="KW-1185">Reference proteome</keyword>
<proteinExistence type="predicted"/>
<protein>
    <submittedName>
        <fullName evidence="2">Uncharacterized protein</fullName>
    </submittedName>
</protein>
<name>A0A1X7RXJ4_ZYMT9</name>
<feature type="signal peptide" evidence="1">
    <location>
        <begin position="1"/>
        <end position="18"/>
    </location>
</feature>
<evidence type="ECO:0000313" key="3">
    <source>
        <dbReference type="Proteomes" id="UP000215127"/>
    </source>
</evidence>
<gene>
    <name evidence="2" type="ORF">ZT3D7_G7315</name>
</gene>
<accession>A0A1X7RXJ4</accession>
<reference evidence="2 3" key="1">
    <citation type="submission" date="2016-06" db="EMBL/GenBank/DDBJ databases">
        <authorList>
            <person name="Kjaerup R.B."/>
            <person name="Dalgaard T.S."/>
            <person name="Juul-Madsen H.R."/>
        </authorList>
    </citation>
    <scope>NUCLEOTIDE SEQUENCE [LARGE SCALE GENOMIC DNA]</scope>
</reference>
<keyword evidence="1" id="KW-0732">Signal</keyword>
<dbReference type="AlphaFoldDB" id="A0A1X7RXJ4"/>
<evidence type="ECO:0000256" key="1">
    <source>
        <dbReference type="SAM" id="SignalP"/>
    </source>
</evidence>
<evidence type="ECO:0000313" key="2">
    <source>
        <dbReference type="EMBL" id="SMQ52162.1"/>
    </source>
</evidence>
<feature type="chain" id="PRO_5012914345" evidence="1">
    <location>
        <begin position="19"/>
        <end position="89"/>
    </location>
</feature>
<organism evidence="2 3">
    <name type="scientific">Zymoseptoria tritici (strain ST99CH_3D7)</name>
    <dbReference type="NCBI Taxonomy" id="1276538"/>
    <lineage>
        <taxon>Eukaryota</taxon>
        <taxon>Fungi</taxon>
        <taxon>Dikarya</taxon>
        <taxon>Ascomycota</taxon>
        <taxon>Pezizomycotina</taxon>
        <taxon>Dothideomycetes</taxon>
        <taxon>Dothideomycetidae</taxon>
        <taxon>Mycosphaerellales</taxon>
        <taxon>Mycosphaerellaceae</taxon>
        <taxon>Zymoseptoria</taxon>
    </lineage>
</organism>
<sequence length="89" mass="9359">MKIQFLVLAVALGVKVNAILINGCMSNAGDTCHRWAPCCASNSLVCHNNKCESCVAVGGVCEGKRSGVCCGGRHCVDIPNDPTKSKYCQ</sequence>
<dbReference type="EMBL" id="LT853698">
    <property type="protein sequence ID" value="SMQ52162.1"/>
    <property type="molecule type" value="Genomic_DNA"/>
</dbReference>
<dbReference type="Proteomes" id="UP000215127">
    <property type="component" value="Chromosome 7"/>
</dbReference>